<dbReference type="RefSeq" id="WP_187564701.1">
    <property type="nucleotide sequence ID" value="NZ_JACGWS010000025.1"/>
</dbReference>
<dbReference type="PANTHER" id="PTHR43547:SF2">
    <property type="entry name" value="HYBRID SIGNAL TRANSDUCTION HISTIDINE KINASE C"/>
    <property type="match status" value="1"/>
</dbReference>
<dbReference type="SUPFAM" id="SSF63829">
    <property type="entry name" value="Calcium-dependent phosphotriesterase"/>
    <property type="match status" value="1"/>
</dbReference>
<dbReference type="InterPro" id="IPR015943">
    <property type="entry name" value="WD40/YVTN_repeat-like_dom_sf"/>
</dbReference>
<evidence type="ECO:0000256" key="1">
    <source>
        <dbReference type="ARBA" id="ARBA00022553"/>
    </source>
</evidence>
<evidence type="ECO:0000313" key="2">
    <source>
        <dbReference type="EMBL" id="MBC8757659.1"/>
    </source>
</evidence>
<dbReference type="PANTHER" id="PTHR43547">
    <property type="entry name" value="TWO-COMPONENT HISTIDINE KINASE"/>
    <property type="match status" value="1"/>
</dbReference>
<dbReference type="InterPro" id="IPR011110">
    <property type="entry name" value="Reg_prop"/>
</dbReference>
<protein>
    <submittedName>
        <fullName evidence="2">Diguanylate cyclase</fullName>
    </submittedName>
</protein>
<proteinExistence type="predicted"/>
<evidence type="ECO:0000313" key="3">
    <source>
        <dbReference type="Proteomes" id="UP000619238"/>
    </source>
</evidence>
<organism evidence="2 3">
    <name type="scientific">Kordia aestuariivivens</name>
    <dbReference type="NCBI Taxonomy" id="2759037"/>
    <lineage>
        <taxon>Bacteria</taxon>
        <taxon>Pseudomonadati</taxon>
        <taxon>Bacteroidota</taxon>
        <taxon>Flavobacteriia</taxon>
        <taxon>Flavobacteriales</taxon>
        <taxon>Flavobacteriaceae</taxon>
        <taxon>Kordia</taxon>
    </lineage>
</organism>
<keyword evidence="3" id="KW-1185">Reference proteome</keyword>
<sequence length="368" mass="41276">MKESKHTHYTGIVQIIILFSLLSSCINKGSKNNNPVKLPETSNVKPVEVDRDTVMQLRYTSMVRAIFEDSKGNFWFGSEEGVCRYDGKFFTYFTEKDGLSNNQIRTIQEDTHGNIWFGTGNGISSYNGKEFIIHSDKNLENSVNPQENKWKKTLGDVWVSNGEDRTGGIYRFNGQNLSYLTFPVLDSNHDSFSITGPVTGISQSKGNKVWISSYGGVLGYDGKSFIFINERSFDYHVRSIFEDSKGNLWIGNNGIGVLYYDGTKTINFTEKMGLNDKNGQTGGTISPKGTLNHVFSIGEDRNGNIWFGDRDSGAWSYNGKSLTNYTTENGLTSMFVRAIYTDKNGDLWLGMDNGAVCKFNGKSFDRIH</sequence>
<accession>A0ABR7QGJ3</accession>
<keyword evidence="1" id="KW-0597">Phosphoprotein</keyword>
<reference evidence="2 3" key="1">
    <citation type="submission" date="2020-07" db="EMBL/GenBank/DDBJ databases">
        <title>Description of Kordia aestuariivivens sp. nov., isolated from a tidal flat.</title>
        <authorList>
            <person name="Park S."/>
            <person name="Yoon J.-H."/>
        </authorList>
    </citation>
    <scope>NUCLEOTIDE SEQUENCE [LARGE SCALE GENOMIC DNA]</scope>
    <source>
        <strain evidence="2 3">YSTF-M3</strain>
    </source>
</reference>
<dbReference type="Pfam" id="PF07494">
    <property type="entry name" value="Reg_prop"/>
    <property type="match status" value="5"/>
</dbReference>
<dbReference type="Proteomes" id="UP000619238">
    <property type="component" value="Unassembled WGS sequence"/>
</dbReference>
<dbReference type="PROSITE" id="PS51257">
    <property type="entry name" value="PROKAR_LIPOPROTEIN"/>
    <property type="match status" value="1"/>
</dbReference>
<dbReference type="EMBL" id="JACGWS010000025">
    <property type="protein sequence ID" value="MBC8757659.1"/>
    <property type="molecule type" value="Genomic_DNA"/>
</dbReference>
<gene>
    <name evidence="2" type="ORF">H2O64_23525</name>
</gene>
<comment type="caution">
    <text evidence="2">The sequence shown here is derived from an EMBL/GenBank/DDBJ whole genome shotgun (WGS) entry which is preliminary data.</text>
</comment>
<dbReference type="Gene3D" id="2.130.10.10">
    <property type="entry name" value="YVTN repeat-like/Quinoprotein amine dehydrogenase"/>
    <property type="match status" value="4"/>
</dbReference>
<name>A0ABR7QGJ3_9FLAO</name>